<evidence type="ECO:0000313" key="3">
    <source>
        <dbReference type="Proteomes" id="UP001056384"/>
    </source>
</evidence>
<reference evidence="2" key="1">
    <citation type="submission" date="2022-06" db="EMBL/GenBank/DDBJ databases">
        <title>Complete genome sequences of two strains of the flax pathogen Septoria linicola.</title>
        <authorList>
            <person name="Lapalu N."/>
            <person name="Simon A."/>
            <person name="Demenou B."/>
            <person name="Paumier D."/>
            <person name="Guillot M.-P."/>
            <person name="Gout L."/>
            <person name="Valade R."/>
        </authorList>
    </citation>
    <scope>NUCLEOTIDE SEQUENCE</scope>
    <source>
        <strain evidence="2">SE15195</strain>
    </source>
</reference>
<feature type="compositionally biased region" description="Polar residues" evidence="1">
    <location>
        <begin position="315"/>
        <end position="329"/>
    </location>
</feature>
<evidence type="ECO:0000313" key="2">
    <source>
        <dbReference type="EMBL" id="USW50288.1"/>
    </source>
</evidence>
<sequence>MARVSARCALLELPVELRLEIYAFAVLDCKYVTIGTAKIEGSLPNVVHRLYGRQRAPYPGIPERSEPVVEAHYRAALLSVVKPATVQAEIEPAETAYAHTNTAYHTLSLLNKQINDELQSHFAIPTRRDTSLFVQYPFGLHILHDTTPQLLRQARTVHLAGSYTPQNYSPSQAARLGPQQAPEQLKLQGNVVPDSERQLERLFKSCFGARPSQRLQAIELRVYYPGHDAYSTVWGDDESPIVIALRNIALGEISIEVWRGQYGTGVALSAVPTTEKKRVVSTVWRKLEEGREDQPEKGSWIVDPQWPDSKVADGSASSTRADTVISTHA</sequence>
<feature type="region of interest" description="Disordered" evidence="1">
    <location>
        <begin position="290"/>
        <end position="329"/>
    </location>
</feature>
<dbReference type="EMBL" id="CP099419">
    <property type="protein sequence ID" value="USW50288.1"/>
    <property type="molecule type" value="Genomic_DNA"/>
</dbReference>
<evidence type="ECO:0000256" key="1">
    <source>
        <dbReference type="SAM" id="MobiDB-lite"/>
    </source>
</evidence>
<keyword evidence="3" id="KW-1185">Reference proteome</keyword>
<dbReference type="Proteomes" id="UP001056384">
    <property type="component" value="Chromosome 2"/>
</dbReference>
<name>A0A9Q9ANM7_9PEZI</name>
<gene>
    <name evidence="2" type="ORF">Slin15195_G036070</name>
</gene>
<dbReference type="AlphaFoldDB" id="A0A9Q9ANM7"/>
<accession>A0A9Q9ANM7</accession>
<organism evidence="2 3">
    <name type="scientific">Septoria linicola</name>
    <dbReference type="NCBI Taxonomy" id="215465"/>
    <lineage>
        <taxon>Eukaryota</taxon>
        <taxon>Fungi</taxon>
        <taxon>Dikarya</taxon>
        <taxon>Ascomycota</taxon>
        <taxon>Pezizomycotina</taxon>
        <taxon>Dothideomycetes</taxon>
        <taxon>Dothideomycetidae</taxon>
        <taxon>Mycosphaerellales</taxon>
        <taxon>Mycosphaerellaceae</taxon>
        <taxon>Septoria</taxon>
    </lineage>
</organism>
<proteinExistence type="predicted"/>
<protein>
    <submittedName>
        <fullName evidence="2">Uncharacterized protein</fullName>
    </submittedName>
</protein>